<keyword evidence="2" id="KW-0472">Membrane</keyword>
<protein>
    <recommendedName>
        <fullName evidence="7">CU044_5270 family protein</fullName>
    </recommendedName>
</protein>
<proteinExistence type="predicted"/>
<evidence type="ECO:0000256" key="1">
    <source>
        <dbReference type="SAM" id="MobiDB-lite"/>
    </source>
</evidence>
<comment type="caution">
    <text evidence="4">The sequence shown here is derived from an EMBL/GenBank/DDBJ whole genome shotgun (WGS) entry which is preliminary data.</text>
</comment>
<dbReference type="NCBIfam" id="NF038083">
    <property type="entry name" value="CU044_5270_fam"/>
    <property type="match status" value="1"/>
</dbReference>
<gene>
    <name evidence="3" type="ORF">Alo02nite_64640</name>
    <name evidence="4" type="ORF">BJ964_005155</name>
</gene>
<evidence type="ECO:0000313" key="5">
    <source>
        <dbReference type="Proteomes" id="UP000590511"/>
    </source>
</evidence>
<feature type="region of interest" description="Disordered" evidence="1">
    <location>
        <begin position="1"/>
        <end position="36"/>
    </location>
</feature>
<reference evidence="4 5" key="1">
    <citation type="submission" date="2020-08" db="EMBL/GenBank/DDBJ databases">
        <title>Sequencing the genomes of 1000 actinobacteria strains.</title>
        <authorList>
            <person name="Klenk H.-P."/>
        </authorList>
    </citation>
    <scope>NUCLEOTIDE SEQUENCE [LARGE SCALE GENOMIC DNA]</scope>
    <source>
        <strain evidence="4 5">DSM 43150</strain>
    </source>
</reference>
<evidence type="ECO:0000256" key="2">
    <source>
        <dbReference type="SAM" id="Phobius"/>
    </source>
</evidence>
<dbReference type="EMBL" id="JACHNC010000001">
    <property type="protein sequence ID" value="MBB4750994.1"/>
    <property type="molecule type" value="Genomic_DNA"/>
</dbReference>
<dbReference type="AlphaFoldDB" id="A0A7W7MHZ9"/>
<organism evidence="4 5">
    <name type="scientific">Actinoplanes lobatus</name>
    <dbReference type="NCBI Taxonomy" id="113568"/>
    <lineage>
        <taxon>Bacteria</taxon>
        <taxon>Bacillati</taxon>
        <taxon>Actinomycetota</taxon>
        <taxon>Actinomycetes</taxon>
        <taxon>Micromonosporales</taxon>
        <taxon>Micromonosporaceae</taxon>
        <taxon>Actinoplanes</taxon>
    </lineage>
</organism>
<sequence>MSKQTDVMKSLADARPARLDPSGTPPLPFAPRTEPITGARPRRFRAAALIPAGALAAAAIAAVAVVVVNGGATPAPSESGSSVEATGRLTGSQILLAAAERSSQEAPGSGRYLLFRHENGSVLTVGSGTATFRMTAKSSDETWLARAGDEPTRVVSQTLGLTPLTPADEAAWQAAGSPATVLVGKPLPNGEVGPGSPVGTGAGPRRVSTSDADVYAFLPVRDLEKLPTEPAALRAALLKHFDGGGGDMPTDRDQWLLNVASGLITDVPVSGPVRAAAFRLIADLPGTRSLGVVADQHGRTGEGFAFTAQSAFTGAIERRFIIDTATGRALGQESRVVKPGGTTSRLRPGDLIGYSVVLEQTTTDAAPPTK</sequence>
<evidence type="ECO:0000313" key="6">
    <source>
        <dbReference type="Proteomes" id="UP000631312"/>
    </source>
</evidence>
<evidence type="ECO:0000313" key="4">
    <source>
        <dbReference type="EMBL" id="MBB4750994.1"/>
    </source>
</evidence>
<evidence type="ECO:0008006" key="7">
    <source>
        <dbReference type="Google" id="ProtNLM"/>
    </source>
</evidence>
<feature type="transmembrane region" description="Helical" evidence="2">
    <location>
        <begin position="46"/>
        <end position="68"/>
    </location>
</feature>
<dbReference type="Proteomes" id="UP000631312">
    <property type="component" value="Unassembled WGS sequence"/>
</dbReference>
<dbReference type="Proteomes" id="UP000590511">
    <property type="component" value="Unassembled WGS sequence"/>
</dbReference>
<accession>A0A7W7MHZ9</accession>
<keyword evidence="2" id="KW-1133">Transmembrane helix</keyword>
<keyword evidence="6" id="KW-1185">Reference proteome</keyword>
<dbReference type="RefSeq" id="WP_188123087.1">
    <property type="nucleotide sequence ID" value="NZ_BOMP01000108.1"/>
</dbReference>
<name>A0A7W7MHZ9_9ACTN</name>
<evidence type="ECO:0000313" key="3">
    <source>
        <dbReference type="EMBL" id="GIE43566.1"/>
    </source>
</evidence>
<keyword evidence="2" id="KW-0812">Transmembrane</keyword>
<dbReference type="EMBL" id="BOMP01000108">
    <property type="protein sequence ID" value="GIE43566.1"/>
    <property type="molecule type" value="Genomic_DNA"/>
</dbReference>
<dbReference type="InterPro" id="IPR047789">
    <property type="entry name" value="CU044_5270-like"/>
</dbReference>
<reference evidence="3 6" key="2">
    <citation type="submission" date="2021-01" db="EMBL/GenBank/DDBJ databases">
        <title>Whole genome shotgun sequence of Actinoplanes lobatus NBRC 12513.</title>
        <authorList>
            <person name="Komaki H."/>
            <person name="Tamura T."/>
        </authorList>
    </citation>
    <scope>NUCLEOTIDE SEQUENCE [LARGE SCALE GENOMIC DNA]</scope>
    <source>
        <strain evidence="3 6">NBRC 12513</strain>
    </source>
</reference>